<proteinExistence type="predicted"/>
<protein>
    <submittedName>
        <fullName evidence="6">TetR family transcriptional regulator</fullName>
    </submittedName>
</protein>
<dbReference type="RefSeq" id="WP_108178415.1">
    <property type="nucleotide sequence ID" value="NZ_PZZL01000007.1"/>
</dbReference>
<dbReference type="OrthoDB" id="9798857at2"/>
<dbReference type="SUPFAM" id="SSF46689">
    <property type="entry name" value="Homeodomain-like"/>
    <property type="match status" value="1"/>
</dbReference>
<accession>A0A2T4YZT2</accession>
<evidence type="ECO:0000256" key="1">
    <source>
        <dbReference type="ARBA" id="ARBA00023015"/>
    </source>
</evidence>
<dbReference type="Pfam" id="PF00440">
    <property type="entry name" value="TetR_N"/>
    <property type="match status" value="1"/>
</dbReference>
<dbReference type="AlphaFoldDB" id="A0A2T4YZT2"/>
<gene>
    <name evidence="6" type="ORF">C8P69_10733</name>
</gene>
<organism evidence="6 7">
    <name type="scientific">Phreatobacter oligotrophus</name>
    <dbReference type="NCBI Taxonomy" id="1122261"/>
    <lineage>
        <taxon>Bacteria</taxon>
        <taxon>Pseudomonadati</taxon>
        <taxon>Pseudomonadota</taxon>
        <taxon>Alphaproteobacteria</taxon>
        <taxon>Hyphomicrobiales</taxon>
        <taxon>Phreatobacteraceae</taxon>
        <taxon>Phreatobacter</taxon>
    </lineage>
</organism>
<keyword evidence="7" id="KW-1185">Reference proteome</keyword>
<dbReference type="EMBL" id="PZZL01000007">
    <property type="protein sequence ID" value="PTM52757.1"/>
    <property type="molecule type" value="Genomic_DNA"/>
</dbReference>
<dbReference type="InterPro" id="IPR001647">
    <property type="entry name" value="HTH_TetR"/>
</dbReference>
<dbReference type="PANTHER" id="PTHR47506">
    <property type="entry name" value="TRANSCRIPTIONAL REGULATORY PROTEIN"/>
    <property type="match status" value="1"/>
</dbReference>
<dbReference type="PANTHER" id="PTHR47506:SF7">
    <property type="entry name" value="TRANSCRIPTIONAL REGULATORY PROTEIN"/>
    <property type="match status" value="1"/>
</dbReference>
<dbReference type="Gene3D" id="1.10.10.60">
    <property type="entry name" value="Homeodomain-like"/>
    <property type="match status" value="1"/>
</dbReference>
<evidence type="ECO:0000259" key="5">
    <source>
        <dbReference type="PROSITE" id="PS50977"/>
    </source>
</evidence>
<evidence type="ECO:0000313" key="6">
    <source>
        <dbReference type="EMBL" id="PTM52757.1"/>
    </source>
</evidence>
<keyword evidence="3" id="KW-0804">Transcription</keyword>
<name>A0A2T4YZT2_9HYPH</name>
<dbReference type="SUPFAM" id="SSF48498">
    <property type="entry name" value="Tetracyclin repressor-like, C-terminal domain"/>
    <property type="match status" value="1"/>
</dbReference>
<comment type="caution">
    <text evidence="6">The sequence shown here is derived from an EMBL/GenBank/DDBJ whole genome shotgun (WGS) entry which is preliminary data.</text>
</comment>
<evidence type="ECO:0000256" key="3">
    <source>
        <dbReference type="ARBA" id="ARBA00023163"/>
    </source>
</evidence>
<dbReference type="GO" id="GO:0003677">
    <property type="term" value="F:DNA binding"/>
    <property type="evidence" value="ECO:0007669"/>
    <property type="project" value="UniProtKB-UniRule"/>
</dbReference>
<evidence type="ECO:0000313" key="7">
    <source>
        <dbReference type="Proteomes" id="UP000241808"/>
    </source>
</evidence>
<evidence type="ECO:0000256" key="4">
    <source>
        <dbReference type="PROSITE-ProRule" id="PRU00335"/>
    </source>
</evidence>
<sequence length="193" mass="19635">MRMTDEQKAAARAVIVTAAGRRFRVDGMAGVGIDALAREAGQTSGAIYAHFASKAAVFAAVVDAGLVRLRAGMDRCRAAGTGWARVFARQYLSAPHRDQIAEGCLLPSLSADVARGGAELRADYAAALDTAIATLAEGCPGATPEERRAQAIQVLVLGAGGLLLSRAVPPGTLADEILAAADQAAGTLLGPVA</sequence>
<feature type="domain" description="HTH tetR-type" evidence="5">
    <location>
        <begin position="9"/>
        <end position="69"/>
    </location>
</feature>
<keyword evidence="2 4" id="KW-0238">DNA-binding</keyword>
<dbReference type="InterPro" id="IPR009057">
    <property type="entry name" value="Homeodomain-like_sf"/>
</dbReference>
<feature type="DNA-binding region" description="H-T-H motif" evidence="4">
    <location>
        <begin position="32"/>
        <end position="51"/>
    </location>
</feature>
<dbReference type="InterPro" id="IPR036271">
    <property type="entry name" value="Tet_transcr_reg_TetR-rel_C_sf"/>
</dbReference>
<dbReference type="PRINTS" id="PR00455">
    <property type="entry name" value="HTHTETR"/>
</dbReference>
<reference evidence="6 7" key="1">
    <citation type="submission" date="2018-04" db="EMBL/GenBank/DDBJ databases">
        <title>Genomic Encyclopedia of Archaeal and Bacterial Type Strains, Phase II (KMG-II): from individual species to whole genera.</title>
        <authorList>
            <person name="Goeker M."/>
        </authorList>
    </citation>
    <scope>NUCLEOTIDE SEQUENCE [LARGE SCALE GENOMIC DNA]</scope>
    <source>
        <strain evidence="6 7">DSM 25521</strain>
    </source>
</reference>
<dbReference type="PROSITE" id="PS50977">
    <property type="entry name" value="HTH_TETR_2"/>
    <property type="match status" value="1"/>
</dbReference>
<dbReference type="Proteomes" id="UP000241808">
    <property type="component" value="Unassembled WGS sequence"/>
</dbReference>
<dbReference type="Gene3D" id="1.10.357.10">
    <property type="entry name" value="Tetracycline Repressor, domain 2"/>
    <property type="match status" value="1"/>
</dbReference>
<keyword evidence="1" id="KW-0805">Transcription regulation</keyword>
<evidence type="ECO:0000256" key="2">
    <source>
        <dbReference type="ARBA" id="ARBA00023125"/>
    </source>
</evidence>